<evidence type="ECO:0008006" key="11">
    <source>
        <dbReference type="Google" id="ProtNLM"/>
    </source>
</evidence>
<accession>A0A840FV06</accession>
<keyword evidence="3" id="KW-0813">Transport</keyword>
<comment type="subcellular location">
    <subcellularLocation>
        <location evidence="1">Cell membrane</location>
        <topology evidence="1">Multi-pass membrane protein</topology>
    </subcellularLocation>
</comment>
<comment type="similarity">
    <text evidence="2">Belongs to the auxin efflux carrier (TC 2.A.69) family.</text>
</comment>
<dbReference type="PANTHER" id="PTHR36838:SF4">
    <property type="entry name" value="AUXIN EFFLUX CARRIER FAMILY PROTEIN"/>
    <property type="match status" value="1"/>
</dbReference>
<feature type="transmembrane region" description="Helical" evidence="8">
    <location>
        <begin position="243"/>
        <end position="263"/>
    </location>
</feature>
<evidence type="ECO:0000256" key="7">
    <source>
        <dbReference type="ARBA" id="ARBA00023136"/>
    </source>
</evidence>
<comment type="caution">
    <text evidence="9">The sequence shown here is derived from an EMBL/GenBank/DDBJ whole genome shotgun (WGS) entry which is preliminary data.</text>
</comment>
<keyword evidence="4" id="KW-1003">Cell membrane</keyword>
<dbReference type="OrthoDB" id="9805563at2"/>
<dbReference type="PANTHER" id="PTHR36838">
    <property type="entry name" value="AUXIN EFFLUX CARRIER FAMILY PROTEIN"/>
    <property type="match status" value="1"/>
</dbReference>
<reference evidence="9 10" key="1">
    <citation type="submission" date="2020-08" db="EMBL/GenBank/DDBJ databases">
        <title>Genome sequencing of Purple Non-Sulfur Bacteria from various extreme environments.</title>
        <authorList>
            <person name="Mayer M."/>
        </authorList>
    </citation>
    <scope>NUCLEOTIDE SEQUENCE [LARGE SCALE GENOMIC DNA]</scope>
    <source>
        <strain evidence="9 10">2761</strain>
    </source>
</reference>
<dbReference type="RefSeq" id="WP_153115068.1">
    <property type="nucleotide sequence ID" value="NZ_JACIGE010000001.1"/>
</dbReference>
<feature type="transmembrane region" description="Helical" evidence="8">
    <location>
        <begin position="155"/>
        <end position="176"/>
    </location>
</feature>
<feature type="transmembrane region" description="Helical" evidence="8">
    <location>
        <begin position="275"/>
        <end position="295"/>
    </location>
</feature>
<evidence type="ECO:0000256" key="5">
    <source>
        <dbReference type="ARBA" id="ARBA00022692"/>
    </source>
</evidence>
<feature type="transmembrane region" description="Helical" evidence="8">
    <location>
        <begin position="216"/>
        <end position="237"/>
    </location>
</feature>
<protein>
    <recommendedName>
        <fullName evidence="11">AEC family transporter</fullName>
    </recommendedName>
</protein>
<dbReference type="Pfam" id="PF03547">
    <property type="entry name" value="Mem_trans"/>
    <property type="match status" value="1"/>
</dbReference>
<dbReference type="EMBL" id="JACIGE010000001">
    <property type="protein sequence ID" value="MBB4245927.1"/>
    <property type="molecule type" value="Genomic_DNA"/>
</dbReference>
<evidence type="ECO:0000313" key="9">
    <source>
        <dbReference type="EMBL" id="MBB4245927.1"/>
    </source>
</evidence>
<keyword evidence="6 8" id="KW-1133">Transmembrane helix</keyword>
<dbReference type="AlphaFoldDB" id="A0A840FV06"/>
<keyword evidence="10" id="KW-1185">Reference proteome</keyword>
<evidence type="ECO:0000256" key="2">
    <source>
        <dbReference type="ARBA" id="ARBA00010145"/>
    </source>
</evidence>
<evidence type="ECO:0000313" key="10">
    <source>
        <dbReference type="Proteomes" id="UP000587070"/>
    </source>
</evidence>
<proteinExistence type="inferred from homology"/>
<feature type="transmembrane region" description="Helical" evidence="8">
    <location>
        <begin position="121"/>
        <end position="143"/>
    </location>
</feature>
<evidence type="ECO:0000256" key="3">
    <source>
        <dbReference type="ARBA" id="ARBA00022448"/>
    </source>
</evidence>
<dbReference type="InterPro" id="IPR038770">
    <property type="entry name" value="Na+/solute_symporter_sf"/>
</dbReference>
<keyword evidence="5 8" id="KW-0812">Transmembrane</keyword>
<evidence type="ECO:0000256" key="1">
    <source>
        <dbReference type="ARBA" id="ARBA00004651"/>
    </source>
</evidence>
<dbReference type="GO" id="GO:0055085">
    <property type="term" value="P:transmembrane transport"/>
    <property type="evidence" value="ECO:0007669"/>
    <property type="project" value="InterPro"/>
</dbReference>
<gene>
    <name evidence="9" type="ORF">GGD90_000276</name>
</gene>
<sequence length="298" mass="31570">MSTALLLLPDFALILLGALIRRGMHLGDHFWSGLEKLVYFVLFPALLVNAIMRTRLDLAVAAPLLLTAMATLGAGMLLALAMRLLFKLPPMVFASIFQCGFRFNSYIGLAIAGMLYGSSGIATMGLVVGVTVPFVNLAAVFMLARHGEASLWREVARNPLIWATAAGLVLNLAGFVPPQPLAAFLGRLSDAAIALGLLAVGAALRWRGQPGVRVASFYLLLVKLLALPLIAVLVARAFGLQGIYFETVVLFAALPTASSAYILAMRMGGDGVSVAWLISASTLASMLTLPFWAGWLAG</sequence>
<feature type="transmembrane region" description="Helical" evidence="8">
    <location>
        <begin position="182"/>
        <end position="204"/>
    </location>
</feature>
<dbReference type="Gene3D" id="1.20.1530.20">
    <property type="match status" value="1"/>
</dbReference>
<evidence type="ECO:0000256" key="6">
    <source>
        <dbReference type="ARBA" id="ARBA00022989"/>
    </source>
</evidence>
<dbReference type="Proteomes" id="UP000587070">
    <property type="component" value="Unassembled WGS sequence"/>
</dbReference>
<evidence type="ECO:0000256" key="4">
    <source>
        <dbReference type="ARBA" id="ARBA00022475"/>
    </source>
</evidence>
<feature type="transmembrane region" description="Helical" evidence="8">
    <location>
        <begin position="6"/>
        <end position="24"/>
    </location>
</feature>
<dbReference type="GO" id="GO:0005886">
    <property type="term" value="C:plasma membrane"/>
    <property type="evidence" value="ECO:0007669"/>
    <property type="project" value="UniProtKB-SubCell"/>
</dbReference>
<name>A0A840FV06_RHOTE</name>
<organism evidence="9 10">
    <name type="scientific">Rhodocyclus tenuis</name>
    <name type="common">Rhodospirillum tenue</name>
    <dbReference type="NCBI Taxonomy" id="1066"/>
    <lineage>
        <taxon>Bacteria</taxon>
        <taxon>Pseudomonadati</taxon>
        <taxon>Pseudomonadota</taxon>
        <taxon>Betaproteobacteria</taxon>
        <taxon>Rhodocyclales</taxon>
        <taxon>Rhodocyclaceae</taxon>
        <taxon>Rhodocyclus</taxon>
    </lineage>
</organism>
<keyword evidence="7 8" id="KW-0472">Membrane</keyword>
<dbReference type="InterPro" id="IPR004776">
    <property type="entry name" value="Mem_transp_PIN-like"/>
</dbReference>
<evidence type="ECO:0000256" key="8">
    <source>
        <dbReference type="SAM" id="Phobius"/>
    </source>
</evidence>
<feature type="transmembrane region" description="Helical" evidence="8">
    <location>
        <begin position="58"/>
        <end position="80"/>
    </location>
</feature>
<feature type="transmembrane region" description="Helical" evidence="8">
    <location>
        <begin position="36"/>
        <end position="52"/>
    </location>
</feature>